<dbReference type="GO" id="GO:0019301">
    <property type="term" value="P:rhamnose catabolic process"/>
    <property type="evidence" value="ECO:0007669"/>
    <property type="project" value="InterPro"/>
</dbReference>
<name>A0A3N1CZ09_9ACTN</name>
<dbReference type="PANTHER" id="PTHR10196:SF93">
    <property type="entry name" value="L-RHAMNULOKINASE"/>
    <property type="match status" value="1"/>
</dbReference>
<proteinExistence type="inferred from homology"/>
<sequence length="477" mass="49961">MTARIAAVDLGATSGRVITARVGDGLLDLTEVHRFPNRPVEVSGTLHWDILGLYRDVLDGLAQAGTGISSVGIDSWAVDYGLLDASGALLGNPVHYRDDRTEAVIDDVHAKISPERLYAVNGLQFLPFNTLYQLAAERLLDRAETMLLIPDLLAYWLTGERGAEATNASTTGLYDASTGAWSAEVVGALGIPAGLLPELRQPGSPSGLLKAATGLPGVPLTAVASHDTASAVAAVPATDANFAYISCGTWSLAGVELPAPIRTEASRTANFTNEAGVDGTVRYLRNVMGMWLVSESMRVWGMPSSELPALLAAAAEVPGPRSVVDPNDPSFMQPGDMPSRIAAYCSRTGQAVPGTRAETVRCIMDSLALAHRAVLREAAALSGRRIDAVHLVGGGSRNALLCQLTADATGLPVIAGPAEATALGNIGMQARALGLIPDLPSLRALIAETQPLARYFPSTPETPWLDAASRLESFTTV</sequence>
<dbReference type="InterPro" id="IPR018485">
    <property type="entry name" value="FGGY_C"/>
</dbReference>
<dbReference type="InterPro" id="IPR043129">
    <property type="entry name" value="ATPase_NBD"/>
</dbReference>
<evidence type="ECO:0000256" key="4">
    <source>
        <dbReference type="ARBA" id="ARBA00022777"/>
    </source>
</evidence>
<dbReference type="Pfam" id="PF02782">
    <property type="entry name" value="FGGY_C"/>
    <property type="match status" value="1"/>
</dbReference>
<evidence type="ECO:0000259" key="9">
    <source>
        <dbReference type="Pfam" id="PF02782"/>
    </source>
</evidence>
<feature type="domain" description="Carbohydrate kinase FGGY N-terminal" evidence="8">
    <location>
        <begin position="8"/>
        <end position="231"/>
    </location>
</feature>
<keyword evidence="6" id="KW-1015">Disulfide bond</keyword>
<keyword evidence="5" id="KW-0067">ATP-binding</keyword>
<evidence type="ECO:0000256" key="1">
    <source>
        <dbReference type="ARBA" id="ARBA00009156"/>
    </source>
</evidence>
<dbReference type="PANTHER" id="PTHR10196">
    <property type="entry name" value="SUGAR KINASE"/>
    <property type="match status" value="1"/>
</dbReference>
<keyword evidence="11" id="KW-1185">Reference proteome</keyword>
<keyword evidence="4 10" id="KW-0418">Kinase</keyword>
<dbReference type="GO" id="GO:0005829">
    <property type="term" value="C:cytosol"/>
    <property type="evidence" value="ECO:0007669"/>
    <property type="project" value="TreeGrafter"/>
</dbReference>
<gene>
    <name evidence="10" type="ORF">EDD29_4094</name>
</gene>
<comment type="similarity">
    <text evidence="1">Belongs to the FGGY kinase family.</text>
</comment>
<dbReference type="GO" id="GO:0004370">
    <property type="term" value="F:glycerol kinase activity"/>
    <property type="evidence" value="ECO:0007669"/>
    <property type="project" value="TreeGrafter"/>
</dbReference>
<dbReference type="GO" id="GO:0008993">
    <property type="term" value="F:rhamnulokinase activity"/>
    <property type="evidence" value="ECO:0007669"/>
    <property type="project" value="InterPro"/>
</dbReference>
<dbReference type="Pfam" id="PF00370">
    <property type="entry name" value="FGGY_N"/>
    <property type="match status" value="1"/>
</dbReference>
<evidence type="ECO:0000256" key="3">
    <source>
        <dbReference type="ARBA" id="ARBA00022741"/>
    </source>
</evidence>
<accession>A0A3N1CZ09</accession>
<dbReference type="InterPro" id="IPR018484">
    <property type="entry name" value="FGGY_N"/>
</dbReference>
<evidence type="ECO:0000256" key="5">
    <source>
        <dbReference type="ARBA" id="ARBA00022840"/>
    </source>
</evidence>
<keyword evidence="3" id="KW-0547">Nucleotide-binding</keyword>
<comment type="caution">
    <text evidence="10">The sequence shown here is derived from an EMBL/GenBank/DDBJ whole genome shotgun (WGS) entry which is preliminary data.</text>
</comment>
<reference evidence="10 11" key="1">
    <citation type="submission" date="2018-11" db="EMBL/GenBank/DDBJ databases">
        <title>Sequencing the genomes of 1000 actinobacteria strains.</title>
        <authorList>
            <person name="Klenk H.-P."/>
        </authorList>
    </citation>
    <scope>NUCLEOTIDE SEQUENCE [LARGE SCALE GENOMIC DNA]</scope>
    <source>
        <strain evidence="10 11">DSM 44254</strain>
    </source>
</reference>
<dbReference type="Gene3D" id="3.30.420.40">
    <property type="match status" value="2"/>
</dbReference>
<dbReference type="OrthoDB" id="9761504at2"/>
<evidence type="ECO:0000256" key="7">
    <source>
        <dbReference type="ARBA" id="ARBA00023308"/>
    </source>
</evidence>
<dbReference type="EMBL" id="RJKE01000001">
    <property type="protein sequence ID" value="ROO86521.1"/>
    <property type="molecule type" value="Genomic_DNA"/>
</dbReference>
<feature type="domain" description="Carbohydrate kinase FGGY C-terminal" evidence="9">
    <location>
        <begin position="243"/>
        <end position="432"/>
    </location>
</feature>
<dbReference type="Proteomes" id="UP000272400">
    <property type="component" value="Unassembled WGS sequence"/>
</dbReference>
<dbReference type="CDD" id="cd07771">
    <property type="entry name" value="ASKHA_NBD_FGGY_RhaB-like"/>
    <property type="match status" value="1"/>
</dbReference>
<keyword evidence="2" id="KW-0808">Transferase</keyword>
<protein>
    <submittedName>
        <fullName evidence="10">Rhamnulokinase</fullName>
    </submittedName>
</protein>
<dbReference type="AlphaFoldDB" id="A0A3N1CZ09"/>
<organism evidence="10 11">
    <name type="scientific">Actinocorallia herbida</name>
    <dbReference type="NCBI Taxonomy" id="58109"/>
    <lineage>
        <taxon>Bacteria</taxon>
        <taxon>Bacillati</taxon>
        <taxon>Actinomycetota</taxon>
        <taxon>Actinomycetes</taxon>
        <taxon>Streptosporangiales</taxon>
        <taxon>Thermomonosporaceae</taxon>
        <taxon>Actinocorallia</taxon>
    </lineage>
</organism>
<keyword evidence="7" id="KW-0684">Rhamnose metabolism</keyword>
<dbReference type="InterPro" id="IPR013449">
    <property type="entry name" value="Rhamnulokinase"/>
</dbReference>
<evidence type="ECO:0000256" key="2">
    <source>
        <dbReference type="ARBA" id="ARBA00022679"/>
    </source>
</evidence>
<evidence type="ECO:0000313" key="10">
    <source>
        <dbReference type="EMBL" id="ROO86521.1"/>
    </source>
</evidence>
<dbReference type="GO" id="GO:0006071">
    <property type="term" value="P:glycerol metabolic process"/>
    <property type="evidence" value="ECO:0007669"/>
    <property type="project" value="TreeGrafter"/>
</dbReference>
<dbReference type="RefSeq" id="WP_123665914.1">
    <property type="nucleotide sequence ID" value="NZ_RJKE01000001.1"/>
</dbReference>
<evidence type="ECO:0000313" key="11">
    <source>
        <dbReference type="Proteomes" id="UP000272400"/>
    </source>
</evidence>
<dbReference type="SUPFAM" id="SSF53067">
    <property type="entry name" value="Actin-like ATPase domain"/>
    <property type="match status" value="2"/>
</dbReference>
<dbReference type="GO" id="GO:0005524">
    <property type="term" value="F:ATP binding"/>
    <property type="evidence" value="ECO:0007669"/>
    <property type="project" value="UniProtKB-KW"/>
</dbReference>
<evidence type="ECO:0000256" key="6">
    <source>
        <dbReference type="ARBA" id="ARBA00023157"/>
    </source>
</evidence>
<evidence type="ECO:0000259" key="8">
    <source>
        <dbReference type="Pfam" id="PF00370"/>
    </source>
</evidence>